<accession>A0ABP5XC84</accession>
<reference evidence="3" key="1">
    <citation type="journal article" date="2019" name="Int. J. Syst. Evol. Microbiol.">
        <title>The Global Catalogue of Microorganisms (GCM) 10K type strain sequencing project: providing services to taxonomists for standard genome sequencing and annotation.</title>
        <authorList>
            <consortium name="The Broad Institute Genomics Platform"/>
            <consortium name="The Broad Institute Genome Sequencing Center for Infectious Disease"/>
            <person name="Wu L."/>
            <person name="Ma J."/>
        </authorList>
    </citation>
    <scope>NUCLEOTIDE SEQUENCE [LARGE SCALE GENOMIC DNA]</scope>
    <source>
        <strain evidence="3">JCM 3325</strain>
    </source>
</reference>
<evidence type="ECO:0000256" key="1">
    <source>
        <dbReference type="SAM" id="MobiDB-lite"/>
    </source>
</evidence>
<sequence length="214" mass="22382">MTAVRSVRSSARVSVEDQEHRSPVRKSGSSAREVHGIHVLQGVLRQGVPRGSAGSHRVHKAARRLAVPRGVMGARAGTTVPVHRVMTVSAARARRVALTAMGVRAVMSRRHVAIVRVVTTGRAVTSASGVMIVRRGTASPVRTVPVAMTARDVASVRGRVPVGAGSRGVGRSGRNRALAGVPLGRPVTVQGAGSESRPKSGRRPNTTIRCCPTT</sequence>
<proteinExistence type="predicted"/>
<feature type="region of interest" description="Disordered" evidence="1">
    <location>
        <begin position="164"/>
        <end position="214"/>
    </location>
</feature>
<evidence type="ECO:0000313" key="3">
    <source>
        <dbReference type="Proteomes" id="UP001501231"/>
    </source>
</evidence>
<dbReference type="Proteomes" id="UP001501231">
    <property type="component" value="Unassembled WGS sequence"/>
</dbReference>
<feature type="region of interest" description="Disordered" evidence="1">
    <location>
        <begin position="1"/>
        <end position="32"/>
    </location>
</feature>
<name>A0ABP5XC84_9ACTN</name>
<feature type="compositionally biased region" description="Low complexity" evidence="1">
    <location>
        <begin position="1"/>
        <end position="13"/>
    </location>
</feature>
<organism evidence="2 3">
    <name type="scientific">Actinomadura vinacea</name>
    <dbReference type="NCBI Taxonomy" id="115336"/>
    <lineage>
        <taxon>Bacteria</taxon>
        <taxon>Bacillati</taxon>
        <taxon>Actinomycetota</taxon>
        <taxon>Actinomycetes</taxon>
        <taxon>Streptosporangiales</taxon>
        <taxon>Thermomonosporaceae</taxon>
        <taxon>Actinomadura</taxon>
    </lineage>
</organism>
<evidence type="ECO:0000313" key="2">
    <source>
        <dbReference type="EMBL" id="GAA2452004.1"/>
    </source>
</evidence>
<keyword evidence="3" id="KW-1185">Reference proteome</keyword>
<gene>
    <name evidence="2" type="ORF">GCM10010191_82770</name>
</gene>
<feature type="compositionally biased region" description="Polar residues" evidence="1">
    <location>
        <begin position="203"/>
        <end position="214"/>
    </location>
</feature>
<comment type="caution">
    <text evidence="2">The sequence shown here is derived from an EMBL/GenBank/DDBJ whole genome shotgun (WGS) entry which is preliminary data.</text>
</comment>
<protein>
    <submittedName>
        <fullName evidence="2">Uncharacterized protein</fullName>
    </submittedName>
</protein>
<dbReference type="EMBL" id="BAAARW010000039">
    <property type="protein sequence ID" value="GAA2452004.1"/>
    <property type="molecule type" value="Genomic_DNA"/>
</dbReference>